<evidence type="ECO:0000259" key="6">
    <source>
        <dbReference type="Pfam" id="PF04542"/>
    </source>
</evidence>
<keyword evidence="3" id="KW-0238">DNA-binding</keyword>
<dbReference type="SUPFAM" id="SSF88659">
    <property type="entry name" value="Sigma3 and sigma4 domains of RNA polymerase sigma factors"/>
    <property type="match status" value="2"/>
</dbReference>
<keyword evidence="9" id="KW-1185">Reference proteome</keyword>
<evidence type="ECO:0000313" key="8">
    <source>
        <dbReference type="EMBL" id="MBW9111661.1"/>
    </source>
</evidence>
<dbReference type="SUPFAM" id="SSF88946">
    <property type="entry name" value="Sigma2 domain of RNA polymerase sigma factors"/>
    <property type="match status" value="1"/>
</dbReference>
<dbReference type="InterPro" id="IPR013325">
    <property type="entry name" value="RNA_pol_sigma_r2"/>
</dbReference>
<comment type="caution">
    <text evidence="8">The sequence shown here is derived from an EMBL/GenBank/DDBJ whole genome shotgun (WGS) entry which is preliminary data.</text>
</comment>
<gene>
    <name evidence="8" type="ORF">JNB61_17975</name>
</gene>
<dbReference type="Pfam" id="PF04542">
    <property type="entry name" value="Sigma70_r2"/>
    <property type="match status" value="1"/>
</dbReference>
<evidence type="ECO:0000256" key="4">
    <source>
        <dbReference type="ARBA" id="ARBA00023163"/>
    </source>
</evidence>
<feature type="domain" description="RNA polymerase sigma-70 region 3" evidence="5">
    <location>
        <begin position="121"/>
        <end position="183"/>
    </location>
</feature>
<dbReference type="PANTHER" id="PTHR30385">
    <property type="entry name" value="SIGMA FACTOR F FLAGELLAR"/>
    <property type="match status" value="1"/>
</dbReference>
<evidence type="ECO:0000259" key="7">
    <source>
        <dbReference type="Pfam" id="PF04545"/>
    </source>
</evidence>
<dbReference type="NCBIfam" id="TIGR02937">
    <property type="entry name" value="sigma70-ECF"/>
    <property type="match status" value="1"/>
</dbReference>
<dbReference type="Proteomes" id="UP000777440">
    <property type="component" value="Unassembled WGS sequence"/>
</dbReference>
<evidence type="ECO:0000256" key="1">
    <source>
        <dbReference type="ARBA" id="ARBA00023015"/>
    </source>
</evidence>
<sequence>MDARRTPQHAAERLGRRRWTDARLRELPDLSGGRRRAAEDAIVLGNLDVVAGIARRVAPGYREQEDLRQVGCIGLVLAVRRFDPHVGDSFLAFAVPTVAGEIKRYLRDTGWVIRPPRGVQELSGRLDGAQSELAQMLGRTPTTAEVARHLHSSALRVGEAARARENLRPGSLDAPVNSSVDAESVADTLGVIDEALERAELRITLRAAMSDLTPRERLIMDLRFVQQCTQTEIAARIGVTQMQVSRLLAGILGRLRARLEQPQGTGASAARVAASPAAARRRRPAADARIAAPLAA</sequence>
<dbReference type="InterPro" id="IPR013324">
    <property type="entry name" value="RNA_pol_sigma_r3/r4-like"/>
</dbReference>
<feature type="domain" description="RNA polymerase sigma-70 region 4" evidence="7">
    <location>
        <begin position="208"/>
        <end position="257"/>
    </location>
</feature>
<dbReference type="CDD" id="cd06171">
    <property type="entry name" value="Sigma70_r4"/>
    <property type="match status" value="1"/>
</dbReference>
<dbReference type="RefSeq" id="WP_220340529.1">
    <property type="nucleotide sequence ID" value="NZ_JAEUAX010000014.1"/>
</dbReference>
<protein>
    <submittedName>
        <fullName evidence="8">Sigma-70 family RNA polymerase sigma factor</fullName>
    </submittedName>
</protein>
<dbReference type="InterPro" id="IPR007624">
    <property type="entry name" value="RNA_pol_sigma70_r3"/>
</dbReference>
<keyword evidence="4" id="KW-0804">Transcription</keyword>
<accession>A0ABS7I4J4</accession>
<dbReference type="Pfam" id="PF04545">
    <property type="entry name" value="Sigma70_r4"/>
    <property type="match status" value="1"/>
</dbReference>
<dbReference type="EMBL" id="JAEUAX010000014">
    <property type="protein sequence ID" value="MBW9111661.1"/>
    <property type="molecule type" value="Genomic_DNA"/>
</dbReference>
<dbReference type="InterPro" id="IPR007627">
    <property type="entry name" value="RNA_pol_sigma70_r2"/>
</dbReference>
<keyword evidence="1" id="KW-0805">Transcription regulation</keyword>
<dbReference type="InterPro" id="IPR000943">
    <property type="entry name" value="RNA_pol_sigma70"/>
</dbReference>
<dbReference type="InterPro" id="IPR007630">
    <property type="entry name" value="RNA_pol_sigma70_r4"/>
</dbReference>
<dbReference type="Gene3D" id="1.20.120.1810">
    <property type="match status" value="1"/>
</dbReference>
<organism evidence="8 9">
    <name type="scientific">Microbacterium ureisolvens</name>
    <dbReference type="NCBI Taxonomy" id="2781186"/>
    <lineage>
        <taxon>Bacteria</taxon>
        <taxon>Bacillati</taxon>
        <taxon>Actinomycetota</taxon>
        <taxon>Actinomycetes</taxon>
        <taxon>Micrococcales</taxon>
        <taxon>Microbacteriaceae</taxon>
        <taxon>Microbacterium</taxon>
    </lineage>
</organism>
<dbReference type="InterPro" id="IPR014284">
    <property type="entry name" value="RNA_pol_sigma-70_dom"/>
</dbReference>
<evidence type="ECO:0000256" key="3">
    <source>
        <dbReference type="ARBA" id="ARBA00023125"/>
    </source>
</evidence>
<dbReference type="PANTHER" id="PTHR30385:SF4">
    <property type="entry name" value="RNA POLYMERASE SIGMA-E FACTOR"/>
    <property type="match status" value="1"/>
</dbReference>
<dbReference type="Gene3D" id="1.20.140.160">
    <property type="match status" value="1"/>
</dbReference>
<reference evidence="8 9" key="1">
    <citation type="journal article" date="2021" name="MBio">
        <title>Poor Competitiveness of Bradyrhizobium in Pigeon Pea Root Colonization in Indian Soils.</title>
        <authorList>
            <person name="Chalasani D."/>
            <person name="Basu A."/>
            <person name="Pullabhotla S.V.S.R.N."/>
            <person name="Jorrin B."/>
            <person name="Neal A.L."/>
            <person name="Poole P.S."/>
            <person name="Podile A.R."/>
            <person name="Tkacz A."/>
        </authorList>
    </citation>
    <scope>NUCLEOTIDE SEQUENCE [LARGE SCALE GENOMIC DNA]</scope>
    <source>
        <strain evidence="8 9">HU12</strain>
    </source>
</reference>
<dbReference type="Pfam" id="PF04539">
    <property type="entry name" value="Sigma70_r3"/>
    <property type="match status" value="1"/>
</dbReference>
<keyword evidence="2" id="KW-0731">Sigma factor</keyword>
<name>A0ABS7I4J4_9MICO</name>
<feature type="domain" description="RNA polymerase sigma-70 region 2" evidence="6">
    <location>
        <begin position="46"/>
        <end position="111"/>
    </location>
</feature>
<proteinExistence type="predicted"/>
<dbReference type="PRINTS" id="PR00046">
    <property type="entry name" value="SIGMA70FCT"/>
</dbReference>
<evidence type="ECO:0000259" key="5">
    <source>
        <dbReference type="Pfam" id="PF04539"/>
    </source>
</evidence>
<evidence type="ECO:0000256" key="2">
    <source>
        <dbReference type="ARBA" id="ARBA00023082"/>
    </source>
</evidence>
<evidence type="ECO:0000313" key="9">
    <source>
        <dbReference type="Proteomes" id="UP000777440"/>
    </source>
</evidence>